<reference evidence="4 5" key="1">
    <citation type="submission" date="2019-08" db="EMBL/GenBank/DDBJ databases">
        <title>Genome of Luteibaculum oceani JCM 18817.</title>
        <authorList>
            <person name="Bowman J.P."/>
        </authorList>
    </citation>
    <scope>NUCLEOTIDE SEQUENCE [LARGE SCALE GENOMIC DNA]</scope>
    <source>
        <strain evidence="4 5">JCM 18817</strain>
    </source>
</reference>
<dbReference type="InterPro" id="IPR018976">
    <property type="entry name" value="Imelysin-like"/>
</dbReference>
<dbReference type="AlphaFoldDB" id="A0A5C6UUB7"/>
<evidence type="ECO:0000313" key="4">
    <source>
        <dbReference type="EMBL" id="TXC76962.1"/>
    </source>
</evidence>
<gene>
    <name evidence="4" type="ORF">FRX97_10130</name>
</gene>
<evidence type="ECO:0000259" key="3">
    <source>
        <dbReference type="Pfam" id="PF09375"/>
    </source>
</evidence>
<dbReference type="OrthoDB" id="650514at2"/>
<accession>A0A5C6UUB7</accession>
<evidence type="ECO:0000313" key="5">
    <source>
        <dbReference type="Proteomes" id="UP000321168"/>
    </source>
</evidence>
<protein>
    <recommendedName>
        <fullName evidence="3">Imelysin-like domain-containing protein</fullName>
    </recommendedName>
</protein>
<dbReference type="Proteomes" id="UP000321168">
    <property type="component" value="Unassembled WGS sequence"/>
</dbReference>
<dbReference type="Pfam" id="PF09375">
    <property type="entry name" value="Peptidase_M75"/>
    <property type="match status" value="1"/>
</dbReference>
<keyword evidence="2" id="KW-0732">Signal</keyword>
<feature type="domain" description="Imelysin-like" evidence="3">
    <location>
        <begin position="69"/>
        <end position="349"/>
    </location>
</feature>
<dbReference type="GO" id="GO:0030313">
    <property type="term" value="C:cell envelope"/>
    <property type="evidence" value="ECO:0007669"/>
    <property type="project" value="UniProtKB-SubCell"/>
</dbReference>
<dbReference type="EMBL" id="VORB01000009">
    <property type="protein sequence ID" value="TXC76962.1"/>
    <property type="molecule type" value="Genomic_DNA"/>
</dbReference>
<name>A0A5C6UUB7_9FLAO</name>
<proteinExistence type="predicted"/>
<sequence length="372" mass="41525">MRINKIISGLAVLLTGALLLSSCDEKNTPPVISDCVFDLQGMQASYRLEAASRSEAIQAAVGRIHTELVTKFAETPNQASLDRMREDFVNAYLLYQGFAGFDIGQGFDYREGTFFNEWANTFPTNTDSIETRISQGKLNLTNASRLLLGFPALEYMLYGIEPTDAEIINRYQNDGNAVMMGIRQAFYLEQLFRDINEFWTGDESEFFNLSSGSGDGSPLALMVNSLVKDFEFNKNFKLKSPAGRYNGGNPQPEQAEGKFMDKTISLAKANYQYNKTLLYGTNSNGESISNGILAYVECIDPTVSAAITDQFNFIDGLWMELQDPFSEIVNDSQKLEKLNILINELQKLTPALKAQMTSVLNVRITYQDNDGD</sequence>
<evidence type="ECO:0000256" key="2">
    <source>
        <dbReference type="ARBA" id="ARBA00022729"/>
    </source>
</evidence>
<dbReference type="Gene3D" id="1.20.1420.20">
    <property type="entry name" value="M75 peptidase, HXXE motif"/>
    <property type="match status" value="1"/>
</dbReference>
<evidence type="ECO:0000256" key="1">
    <source>
        <dbReference type="ARBA" id="ARBA00004196"/>
    </source>
</evidence>
<comment type="caution">
    <text evidence="4">The sequence shown here is derived from an EMBL/GenBank/DDBJ whole genome shotgun (WGS) entry which is preliminary data.</text>
</comment>
<comment type="subcellular location">
    <subcellularLocation>
        <location evidence="1">Cell envelope</location>
    </subcellularLocation>
</comment>
<dbReference type="InterPro" id="IPR038352">
    <property type="entry name" value="Imelysin_sf"/>
</dbReference>
<dbReference type="RefSeq" id="WP_147015100.1">
    <property type="nucleotide sequence ID" value="NZ_VORB01000009.1"/>
</dbReference>
<organism evidence="4 5">
    <name type="scientific">Luteibaculum oceani</name>
    <dbReference type="NCBI Taxonomy" id="1294296"/>
    <lineage>
        <taxon>Bacteria</taxon>
        <taxon>Pseudomonadati</taxon>
        <taxon>Bacteroidota</taxon>
        <taxon>Flavobacteriia</taxon>
        <taxon>Flavobacteriales</taxon>
        <taxon>Luteibaculaceae</taxon>
        <taxon>Luteibaculum</taxon>
    </lineage>
</organism>
<keyword evidence="5" id="KW-1185">Reference proteome</keyword>
<dbReference type="PROSITE" id="PS51257">
    <property type="entry name" value="PROKAR_LIPOPROTEIN"/>
    <property type="match status" value="1"/>
</dbReference>